<dbReference type="Proteomes" id="UP001328107">
    <property type="component" value="Unassembled WGS sequence"/>
</dbReference>
<sequence length="113" mass="12257">ATEHKAAAIRKLSNESAKTSNSSGGVERVPAPSNNEPPAKPKKASPVKYREPLLDYGDTPPSKSRDESKTIDKDQEPKKQPEKTDKDPSNPSNTSGKQSSSREREGQKEKEGA</sequence>
<evidence type="ECO:0000313" key="2">
    <source>
        <dbReference type="EMBL" id="GMR33237.1"/>
    </source>
</evidence>
<feature type="compositionally biased region" description="Polar residues" evidence="1">
    <location>
        <begin position="14"/>
        <end position="24"/>
    </location>
</feature>
<feature type="non-terminal residue" evidence="2">
    <location>
        <position position="1"/>
    </location>
</feature>
<feature type="compositionally biased region" description="Polar residues" evidence="1">
    <location>
        <begin position="89"/>
        <end position="99"/>
    </location>
</feature>
<protein>
    <submittedName>
        <fullName evidence="2">Uncharacterized protein</fullName>
    </submittedName>
</protein>
<reference evidence="3" key="1">
    <citation type="submission" date="2022-10" db="EMBL/GenBank/DDBJ databases">
        <title>Genome assembly of Pristionchus species.</title>
        <authorList>
            <person name="Yoshida K."/>
            <person name="Sommer R.J."/>
        </authorList>
    </citation>
    <scope>NUCLEOTIDE SEQUENCE [LARGE SCALE GENOMIC DNA]</scope>
    <source>
        <strain evidence="3">RS5460</strain>
    </source>
</reference>
<feature type="region of interest" description="Disordered" evidence="1">
    <location>
        <begin position="1"/>
        <end position="113"/>
    </location>
</feature>
<gene>
    <name evidence="2" type="ORF">PMAYCL1PPCAC_03432</name>
</gene>
<accession>A0AAN4Z8G8</accession>
<dbReference type="AlphaFoldDB" id="A0AAN4Z8G8"/>
<evidence type="ECO:0000256" key="1">
    <source>
        <dbReference type="SAM" id="MobiDB-lite"/>
    </source>
</evidence>
<feature type="compositionally biased region" description="Basic and acidic residues" evidence="1">
    <location>
        <begin position="63"/>
        <end position="88"/>
    </location>
</feature>
<evidence type="ECO:0000313" key="3">
    <source>
        <dbReference type="Proteomes" id="UP001328107"/>
    </source>
</evidence>
<dbReference type="EMBL" id="BTRK01000001">
    <property type="protein sequence ID" value="GMR33237.1"/>
    <property type="molecule type" value="Genomic_DNA"/>
</dbReference>
<proteinExistence type="predicted"/>
<feature type="non-terminal residue" evidence="2">
    <location>
        <position position="113"/>
    </location>
</feature>
<organism evidence="2 3">
    <name type="scientific">Pristionchus mayeri</name>
    <dbReference type="NCBI Taxonomy" id="1317129"/>
    <lineage>
        <taxon>Eukaryota</taxon>
        <taxon>Metazoa</taxon>
        <taxon>Ecdysozoa</taxon>
        <taxon>Nematoda</taxon>
        <taxon>Chromadorea</taxon>
        <taxon>Rhabditida</taxon>
        <taxon>Rhabditina</taxon>
        <taxon>Diplogasteromorpha</taxon>
        <taxon>Diplogasteroidea</taxon>
        <taxon>Neodiplogasteridae</taxon>
        <taxon>Pristionchus</taxon>
    </lineage>
</organism>
<feature type="compositionally biased region" description="Basic and acidic residues" evidence="1">
    <location>
        <begin position="100"/>
        <end position="113"/>
    </location>
</feature>
<name>A0AAN4Z8G8_9BILA</name>
<comment type="caution">
    <text evidence="2">The sequence shown here is derived from an EMBL/GenBank/DDBJ whole genome shotgun (WGS) entry which is preliminary data.</text>
</comment>
<keyword evidence="3" id="KW-1185">Reference proteome</keyword>